<dbReference type="KEGG" id="kng:KNAG_0K01940"/>
<dbReference type="GeneID" id="34528325"/>
<dbReference type="RefSeq" id="XP_022466803.1">
    <property type="nucleotide sequence ID" value="XM_022610514.1"/>
</dbReference>
<evidence type="ECO:0000313" key="2">
    <source>
        <dbReference type="Proteomes" id="UP000006310"/>
    </source>
</evidence>
<dbReference type="eggNOG" id="KOG2053">
    <property type="taxonomic scope" value="Eukaryota"/>
</dbReference>
<dbReference type="OrthoDB" id="1874341at2759"/>
<name>J7RRS5_HUIN7</name>
<proteinExistence type="predicted"/>
<reference evidence="2" key="2">
    <citation type="submission" date="2012-08" db="EMBL/GenBank/DDBJ databases">
        <title>Genome sequence of Kazachstania naganishii.</title>
        <authorList>
            <person name="Gordon J.L."/>
            <person name="Armisen D."/>
            <person name="Proux-Wera E."/>
            <person name="OhEigeartaigh S.S."/>
            <person name="Byrne K.P."/>
            <person name="Wolfe K.H."/>
        </authorList>
    </citation>
    <scope>NUCLEOTIDE SEQUENCE [LARGE SCALE GENOMIC DNA]</scope>
    <source>
        <strain evidence="2">ATCC MYA-139 / BCRC 22969 / CBS 8797 / CCRC 22969 / KCTC 17520 / NBRC 10181 / NCYC 3082</strain>
    </source>
</reference>
<dbReference type="Pfam" id="PF09797">
    <property type="entry name" value="NatB_MDM20"/>
    <property type="match status" value="1"/>
</dbReference>
<dbReference type="AlphaFoldDB" id="J7RRS5"/>
<gene>
    <name evidence="1" type="primary">KNAG0K01940</name>
    <name evidence="1" type="ordered locus">KNAG_0K01940</name>
</gene>
<sequence>MESKWESEVQELIRRSNFRQCFEQLTVLRKRYPKSAFLELLELYAKYRQSPAAFDYKALIVEPYCRDKRSPRVTGDLHALDLLHRFLVELGQFDDALHAVELAHLKFNRLDLTYDLFVKSIEDADFPRMARATSSLPGRTPRDTADYETRTRAYHFWNAIATLATFMHQRSRLSEQELKVLPKLCYQRLSQLKPHSTIQEAIVYCLVCERLLPNDNASKSAEIVETIMPHLQVSVDLYLKNFMVEHVKDPQVMFDSCAKMLSEFDDYKLIGKLIESGQQLGKTKQEIRDLVRDRVGDSRNCRLSGFEVDLCFDKRVSAGSLRHYLAKFHNKPCCAIDIEHYREHLDTPLLQEAMDELEADLIHDSNCFQLQLTPQQDAVALYKKHEHTLQGKPATDYSSLSTFIVSMVRETLRGGGSSSPLQNILTSLSILENFQLRDPHNFDTGVWIIALYMQLGLTPLAVPCYTDLKIKNVQSDSMDYTLFTRYNSIFPAKQHDYMLRVLPEHDRLYSSSMERLPQFIRIAFERGSYSKILGMFELRRKLTHSMNRWMRMVSKLQMARLCNDKRTQQLQVLHQMWAQLGAEKEILDNRDLTVFKTHGECTPEEQLSYLRCSQDWILLSCSQEFMIESITSGTRSFEVDELWTKLALSDDLDGALSAAGFTQWEALSLKVVHALYENRMAAVPQLLASFTRGSLDEPWTVPHAYLTQLTLLKTLDGCKRICDAEAKAAIKKQLRLLRESCDDQFASYKAALAAECAQTASSPLLSQLGFPVLDSGPLTAATTTVHKAVRNL</sequence>
<dbReference type="Proteomes" id="UP000006310">
    <property type="component" value="Chromosome 11"/>
</dbReference>
<dbReference type="HOGENOM" id="CLU_019572_0_0_1"/>
<dbReference type="InterPro" id="IPR019183">
    <property type="entry name" value="NAA25_NatB_aux_su"/>
</dbReference>
<dbReference type="EMBL" id="HE978324">
    <property type="protein sequence ID" value="CCK72558.1"/>
    <property type="molecule type" value="Genomic_DNA"/>
</dbReference>
<protein>
    <submittedName>
        <fullName evidence="1">Uncharacterized protein</fullName>
    </submittedName>
</protein>
<keyword evidence="2" id="KW-1185">Reference proteome</keyword>
<dbReference type="STRING" id="1071383.J7RRS5"/>
<accession>J7RRS5</accession>
<evidence type="ECO:0000313" key="1">
    <source>
        <dbReference type="EMBL" id="CCK72558.1"/>
    </source>
</evidence>
<dbReference type="OMA" id="LPQLAYK"/>
<organism evidence="1 2">
    <name type="scientific">Huiozyma naganishii (strain ATCC MYA-139 / BCRC 22969 / CBS 8797 / KCTC 17520 / NBRC 10181 / NCYC 3082 / Yp74L-3)</name>
    <name type="common">Yeast</name>
    <name type="synonym">Kazachstania naganishii</name>
    <dbReference type="NCBI Taxonomy" id="1071383"/>
    <lineage>
        <taxon>Eukaryota</taxon>
        <taxon>Fungi</taxon>
        <taxon>Dikarya</taxon>
        <taxon>Ascomycota</taxon>
        <taxon>Saccharomycotina</taxon>
        <taxon>Saccharomycetes</taxon>
        <taxon>Saccharomycetales</taxon>
        <taxon>Saccharomycetaceae</taxon>
        <taxon>Huiozyma</taxon>
    </lineage>
</organism>
<reference evidence="1 2" key="1">
    <citation type="journal article" date="2011" name="Proc. Natl. Acad. Sci. U.S.A.">
        <title>Evolutionary erosion of yeast sex chromosomes by mating-type switching accidents.</title>
        <authorList>
            <person name="Gordon J.L."/>
            <person name="Armisen D."/>
            <person name="Proux-Wera E."/>
            <person name="Oheigeartaigh S.S."/>
            <person name="Byrne K.P."/>
            <person name="Wolfe K.H."/>
        </authorList>
    </citation>
    <scope>NUCLEOTIDE SEQUENCE [LARGE SCALE GENOMIC DNA]</scope>
    <source>
        <strain evidence="2">ATCC MYA-139 / BCRC 22969 / CBS 8797 / CCRC 22969 / KCTC 17520 / NBRC 10181 / NCYC 3082</strain>
    </source>
</reference>